<feature type="region of interest" description="Disordered" evidence="1">
    <location>
        <begin position="1"/>
        <end position="30"/>
    </location>
</feature>
<name>A0A811R7X6_9POAL</name>
<protein>
    <submittedName>
        <fullName evidence="2">Uncharacterized protein</fullName>
    </submittedName>
</protein>
<evidence type="ECO:0000313" key="3">
    <source>
        <dbReference type="Proteomes" id="UP000604825"/>
    </source>
</evidence>
<dbReference type="Proteomes" id="UP000604825">
    <property type="component" value="Unassembled WGS sequence"/>
</dbReference>
<feature type="compositionally biased region" description="Polar residues" evidence="1">
    <location>
        <begin position="1"/>
        <end position="21"/>
    </location>
</feature>
<organism evidence="2 3">
    <name type="scientific">Miscanthus lutarioriparius</name>
    <dbReference type="NCBI Taxonomy" id="422564"/>
    <lineage>
        <taxon>Eukaryota</taxon>
        <taxon>Viridiplantae</taxon>
        <taxon>Streptophyta</taxon>
        <taxon>Embryophyta</taxon>
        <taxon>Tracheophyta</taxon>
        <taxon>Spermatophyta</taxon>
        <taxon>Magnoliopsida</taxon>
        <taxon>Liliopsida</taxon>
        <taxon>Poales</taxon>
        <taxon>Poaceae</taxon>
        <taxon>PACMAD clade</taxon>
        <taxon>Panicoideae</taxon>
        <taxon>Andropogonodae</taxon>
        <taxon>Andropogoneae</taxon>
        <taxon>Saccharinae</taxon>
        <taxon>Miscanthus</taxon>
    </lineage>
</organism>
<keyword evidence="3" id="KW-1185">Reference proteome</keyword>
<proteinExistence type="predicted"/>
<gene>
    <name evidence="2" type="ORF">NCGR_LOCUS49522</name>
</gene>
<accession>A0A811R7X6</accession>
<feature type="region of interest" description="Disordered" evidence="1">
    <location>
        <begin position="104"/>
        <end position="148"/>
    </location>
</feature>
<feature type="compositionally biased region" description="Acidic residues" evidence="1">
    <location>
        <begin position="139"/>
        <end position="148"/>
    </location>
</feature>
<dbReference type="EMBL" id="CAJGYO010000013">
    <property type="protein sequence ID" value="CAD6266217.1"/>
    <property type="molecule type" value="Genomic_DNA"/>
</dbReference>
<comment type="caution">
    <text evidence="2">The sequence shown here is derived from an EMBL/GenBank/DDBJ whole genome shotgun (WGS) entry which is preliminary data.</text>
</comment>
<evidence type="ECO:0000313" key="2">
    <source>
        <dbReference type="EMBL" id="CAD6266217.1"/>
    </source>
</evidence>
<dbReference type="AlphaFoldDB" id="A0A811R7X6"/>
<dbReference type="OrthoDB" id="692433at2759"/>
<sequence>MASNSVEVDSDATISDLSSSGVPVDEIPPPVLDAQEEEVAMEQRNKEVDVPKWLKDLKRTVGTYIHKDYRHQFRSKGEVELFVESEGIENGIFKGRKLQKKKIAGMDAQDAGTSKSAGRRASANHARPKCSLGLSRPMDDEEMAPGFP</sequence>
<reference evidence="2" key="1">
    <citation type="submission" date="2020-10" db="EMBL/GenBank/DDBJ databases">
        <authorList>
            <person name="Han B."/>
            <person name="Lu T."/>
            <person name="Zhao Q."/>
            <person name="Huang X."/>
            <person name="Zhao Y."/>
        </authorList>
    </citation>
    <scope>NUCLEOTIDE SEQUENCE</scope>
</reference>
<evidence type="ECO:0000256" key="1">
    <source>
        <dbReference type="SAM" id="MobiDB-lite"/>
    </source>
</evidence>